<proteinExistence type="predicted"/>
<organism evidence="1">
    <name type="scientific">marine sediment metagenome</name>
    <dbReference type="NCBI Taxonomy" id="412755"/>
    <lineage>
        <taxon>unclassified sequences</taxon>
        <taxon>metagenomes</taxon>
        <taxon>ecological metagenomes</taxon>
    </lineage>
</organism>
<reference evidence="1" key="1">
    <citation type="journal article" date="2015" name="Nature">
        <title>Complex archaea that bridge the gap between prokaryotes and eukaryotes.</title>
        <authorList>
            <person name="Spang A."/>
            <person name="Saw J.H."/>
            <person name="Jorgensen S.L."/>
            <person name="Zaremba-Niedzwiedzka K."/>
            <person name="Martijn J."/>
            <person name="Lind A.E."/>
            <person name="van Eijk R."/>
            <person name="Schleper C."/>
            <person name="Guy L."/>
            <person name="Ettema T.J."/>
        </authorList>
    </citation>
    <scope>NUCLEOTIDE SEQUENCE</scope>
</reference>
<dbReference type="AlphaFoldDB" id="A0A0F9DUE5"/>
<gene>
    <name evidence="1" type="ORF">LCGC14_2154750</name>
</gene>
<sequence>MADERERFEVREVAGKVMPKFLCYTIQSTNPTVKEPVSWCIMGNGKVWSGPTLEYTKQQVLLASPFAEFLEDCGWIFPGEEHKLLEPKYRDTLEFGLKLRGLEP</sequence>
<name>A0A0F9DUE5_9ZZZZ</name>
<accession>A0A0F9DUE5</accession>
<dbReference type="EMBL" id="LAZR01027521">
    <property type="protein sequence ID" value="KKL65458.1"/>
    <property type="molecule type" value="Genomic_DNA"/>
</dbReference>
<evidence type="ECO:0000313" key="1">
    <source>
        <dbReference type="EMBL" id="KKL65458.1"/>
    </source>
</evidence>
<comment type="caution">
    <text evidence="1">The sequence shown here is derived from an EMBL/GenBank/DDBJ whole genome shotgun (WGS) entry which is preliminary data.</text>
</comment>
<protein>
    <submittedName>
        <fullName evidence="1">Uncharacterized protein</fullName>
    </submittedName>
</protein>